<sequence length="342" mass="38499">MPLTQGLSNVASSKPIGDAPPSSDCLQYYMNAVYSNRIKATNRTQPYFSARPSIGLLDRGRVNRVLLFDGCFDPPHVAHLKLLKYVYTQARTRLNIVGAVILPWSEHSCNTVARNRENRAIWNNDPPSEGHHVHFPLAERMKMWSEDPDFPAWASVLDIAVWDVFRDQLIKATSFEGYELRFTLLRGMDHLRLGMRVFHALNTNEIISSDITRKAEFVTKDGLLRLSKGATPWTIWDVKESLQAAKTVKVPEEGRIMLVLPSKEMLTYGGIEVAPFYFCRVNGTQDLVLYIAKPEEENGNEHGGLSSTHIRSMMKMGHIEEHAITGEVASLVLGPHRSGSSR</sequence>
<organism evidence="1 2">
    <name type="scientific">Venturia nashicola</name>
    <dbReference type="NCBI Taxonomy" id="86259"/>
    <lineage>
        <taxon>Eukaryota</taxon>
        <taxon>Fungi</taxon>
        <taxon>Dikarya</taxon>
        <taxon>Ascomycota</taxon>
        <taxon>Pezizomycotina</taxon>
        <taxon>Dothideomycetes</taxon>
        <taxon>Pleosporomycetidae</taxon>
        <taxon>Venturiales</taxon>
        <taxon>Venturiaceae</taxon>
        <taxon>Venturia</taxon>
    </lineage>
</organism>
<evidence type="ECO:0000313" key="2">
    <source>
        <dbReference type="Proteomes" id="UP000298493"/>
    </source>
</evidence>
<dbReference type="STRING" id="86259.A0A4Z1PEW2"/>
<evidence type="ECO:0000313" key="1">
    <source>
        <dbReference type="EMBL" id="TID21445.1"/>
    </source>
</evidence>
<proteinExistence type="predicted"/>
<dbReference type="SUPFAM" id="SSF52374">
    <property type="entry name" value="Nucleotidylyl transferase"/>
    <property type="match status" value="1"/>
</dbReference>
<evidence type="ECO:0008006" key="3">
    <source>
        <dbReference type="Google" id="ProtNLM"/>
    </source>
</evidence>
<dbReference type="AlphaFoldDB" id="A0A4Z1PEW2"/>
<comment type="caution">
    <text evidence="1">The sequence shown here is derived from an EMBL/GenBank/DDBJ whole genome shotgun (WGS) entry which is preliminary data.</text>
</comment>
<protein>
    <recommendedName>
        <fullName evidence="3">Cytidyltransferase-like domain-containing protein</fullName>
    </recommendedName>
</protein>
<dbReference type="Gene3D" id="3.40.50.620">
    <property type="entry name" value="HUPs"/>
    <property type="match status" value="1"/>
</dbReference>
<dbReference type="Proteomes" id="UP000298493">
    <property type="component" value="Unassembled WGS sequence"/>
</dbReference>
<name>A0A4Z1PEW2_9PEZI</name>
<accession>A0A4Z1PEW2</accession>
<reference evidence="1 2" key="1">
    <citation type="submission" date="2019-04" db="EMBL/GenBank/DDBJ databases">
        <title>High contiguity whole genome sequence and gene annotation resource for two Venturia nashicola isolates.</title>
        <authorList>
            <person name="Prokchorchik M."/>
            <person name="Won K."/>
            <person name="Lee Y."/>
            <person name="Choi E.D."/>
            <person name="Segonzac C."/>
            <person name="Sohn K.H."/>
        </authorList>
    </citation>
    <scope>NUCLEOTIDE SEQUENCE [LARGE SCALE GENOMIC DNA]</scope>
    <source>
        <strain evidence="1 2">PRI2</strain>
    </source>
</reference>
<dbReference type="InterPro" id="IPR014729">
    <property type="entry name" value="Rossmann-like_a/b/a_fold"/>
</dbReference>
<dbReference type="OrthoDB" id="3558741at2759"/>
<gene>
    <name evidence="1" type="ORF">E6O75_ATG04840</name>
</gene>
<keyword evidence="2" id="KW-1185">Reference proteome</keyword>
<dbReference type="EMBL" id="SNSC02000009">
    <property type="protein sequence ID" value="TID21445.1"/>
    <property type="molecule type" value="Genomic_DNA"/>
</dbReference>